<dbReference type="AlphaFoldDB" id="A0A1J5R3M6"/>
<feature type="compositionally biased region" description="Basic and acidic residues" evidence="1">
    <location>
        <begin position="1"/>
        <end position="25"/>
    </location>
</feature>
<name>A0A1J5R3M6_9ZZZZ</name>
<proteinExistence type="predicted"/>
<evidence type="ECO:0000256" key="1">
    <source>
        <dbReference type="SAM" id="MobiDB-lite"/>
    </source>
</evidence>
<evidence type="ECO:0000313" key="2">
    <source>
        <dbReference type="EMBL" id="OIQ82757.1"/>
    </source>
</evidence>
<protein>
    <submittedName>
        <fullName evidence="2">Uncharacterized protein</fullName>
    </submittedName>
</protein>
<organism evidence="2">
    <name type="scientific">mine drainage metagenome</name>
    <dbReference type="NCBI Taxonomy" id="410659"/>
    <lineage>
        <taxon>unclassified sequences</taxon>
        <taxon>metagenomes</taxon>
        <taxon>ecological metagenomes</taxon>
    </lineage>
</organism>
<feature type="region of interest" description="Disordered" evidence="1">
    <location>
        <begin position="1"/>
        <end position="26"/>
    </location>
</feature>
<comment type="caution">
    <text evidence="2">The sequence shown here is derived from an EMBL/GenBank/DDBJ whole genome shotgun (WGS) entry which is preliminary data.</text>
</comment>
<accession>A0A1J5R3M6</accession>
<gene>
    <name evidence="2" type="ORF">GALL_354410</name>
</gene>
<dbReference type="EMBL" id="MLJW01000769">
    <property type="protein sequence ID" value="OIQ82757.1"/>
    <property type="molecule type" value="Genomic_DNA"/>
</dbReference>
<reference evidence="2" key="1">
    <citation type="submission" date="2016-10" db="EMBL/GenBank/DDBJ databases">
        <title>Sequence of Gallionella enrichment culture.</title>
        <authorList>
            <person name="Poehlein A."/>
            <person name="Muehling M."/>
            <person name="Daniel R."/>
        </authorList>
    </citation>
    <scope>NUCLEOTIDE SEQUENCE</scope>
</reference>
<sequence length="139" mass="15341">MTDEATDQRDDDHDAGGGGEKVLHREPKHLRQVAHGGFAAVSLPVGVGRKADRGVERGVRADVGELLRIERQPDLQSLQGIHRQHAQQVEEQECQRVFVPAHLLVFLDPAETIEGGFNACSKIQPSFHYMGNVNAQRFG</sequence>